<dbReference type="Proteomes" id="UP000271974">
    <property type="component" value="Unassembled WGS sequence"/>
</dbReference>
<keyword evidence="4" id="KW-0472">Membrane</keyword>
<proteinExistence type="predicted"/>
<evidence type="ECO:0000256" key="1">
    <source>
        <dbReference type="PIRSR" id="PIRSR600101-1"/>
    </source>
</evidence>
<feature type="active site" description="Nucleophile" evidence="1">
    <location>
        <position position="437"/>
    </location>
</feature>
<dbReference type="Gene3D" id="3.60.20.40">
    <property type="match status" value="1"/>
</dbReference>
<dbReference type="GO" id="GO:0036374">
    <property type="term" value="F:glutathione hydrolase activity"/>
    <property type="evidence" value="ECO:0007669"/>
    <property type="project" value="InterPro"/>
</dbReference>
<dbReference type="GO" id="GO:0006751">
    <property type="term" value="P:glutathione catabolic process"/>
    <property type="evidence" value="ECO:0007669"/>
    <property type="project" value="InterPro"/>
</dbReference>
<organism evidence="5 6">
    <name type="scientific">Elysia chlorotica</name>
    <name type="common">Eastern emerald elysia</name>
    <name type="synonym">Sea slug</name>
    <dbReference type="NCBI Taxonomy" id="188477"/>
    <lineage>
        <taxon>Eukaryota</taxon>
        <taxon>Metazoa</taxon>
        <taxon>Spiralia</taxon>
        <taxon>Lophotrochozoa</taxon>
        <taxon>Mollusca</taxon>
        <taxon>Gastropoda</taxon>
        <taxon>Heterobranchia</taxon>
        <taxon>Euthyneura</taxon>
        <taxon>Panpulmonata</taxon>
        <taxon>Sacoglossa</taxon>
        <taxon>Placobranchoidea</taxon>
        <taxon>Plakobranchidae</taxon>
        <taxon>Elysia</taxon>
    </lineage>
</organism>
<dbReference type="InterPro" id="IPR043138">
    <property type="entry name" value="GGT_lsub"/>
</dbReference>
<gene>
    <name evidence="5" type="ORF">EGW08_016101</name>
</gene>
<evidence type="ECO:0000313" key="5">
    <source>
        <dbReference type="EMBL" id="RUS76131.1"/>
    </source>
</evidence>
<feature type="binding site" evidence="2">
    <location>
        <position position="166"/>
    </location>
    <ligand>
        <name>L-glutamate</name>
        <dbReference type="ChEBI" id="CHEBI:29985"/>
    </ligand>
</feature>
<dbReference type="OrthoDB" id="1081007at2759"/>
<keyword evidence="4" id="KW-1133">Transmembrane helix</keyword>
<dbReference type="Gene3D" id="1.10.246.130">
    <property type="match status" value="1"/>
</dbReference>
<dbReference type="InterPro" id="IPR043137">
    <property type="entry name" value="GGT_ssub_C"/>
</dbReference>
<dbReference type="GO" id="GO:0005886">
    <property type="term" value="C:plasma membrane"/>
    <property type="evidence" value="ECO:0007669"/>
    <property type="project" value="TreeGrafter"/>
</dbReference>
<feature type="binding site" evidence="2">
    <location>
        <begin position="455"/>
        <end position="457"/>
    </location>
    <ligand>
        <name>L-glutamate</name>
        <dbReference type="ChEBI" id="CHEBI:29985"/>
    </ligand>
</feature>
<feature type="binding site" evidence="2">
    <location>
        <position position="523"/>
    </location>
    <ligand>
        <name>L-glutamate</name>
        <dbReference type="ChEBI" id="CHEBI:29985"/>
    </ligand>
</feature>
<feature type="binding site" evidence="2">
    <location>
        <begin position="498"/>
        <end position="499"/>
    </location>
    <ligand>
        <name>L-glutamate</name>
        <dbReference type="ChEBI" id="CHEBI:29985"/>
    </ligand>
</feature>
<protein>
    <recommendedName>
        <fullName evidence="7">Gamma-glutamyltransferase</fullName>
    </recommendedName>
</protein>
<dbReference type="AlphaFoldDB" id="A0A3S1BVV1"/>
<name>A0A3S1BVV1_ELYCH</name>
<feature type="binding site" evidence="2">
    <location>
        <position position="479"/>
    </location>
    <ligand>
        <name>L-glutamate</name>
        <dbReference type="ChEBI" id="CHEBI:29985"/>
    </ligand>
</feature>
<feature type="compositionally biased region" description="Polar residues" evidence="3">
    <location>
        <begin position="39"/>
        <end position="58"/>
    </location>
</feature>
<evidence type="ECO:0000256" key="2">
    <source>
        <dbReference type="PIRSR" id="PIRSR600101-2"/>
    </source>
</evidence>
<dbReference type="PANTHER" id="PTHR11686:SF54">
    <property type="entry name" value="GLUTATHIONE HYDROLASE 7"/>
    <property type="match status" value="1"/>
</dbReference>
<comment type="caution">
    <text evidence="5">The sequence shown here is derived from an EMBL/GenBank/DDBJ whole genome shotgun (WGS) entry which is preliminary data.</text>
</comment>
<feature type="region of interest" description="Disordered" evidence="3">
    <location>
        <begin position="25"/>
        <end position="58"/>
    </location>
</feature>
<feature type="transmembrane region" description="Helical" evidence="4">
    <location>
        <begin position="69"/>
        <end position="91"/>
    </location>
</feature>
<dbReference type="InterPro" id="IPR029055">
    <property type="entry name" value="Ntn_hydrolases_N"/>
</dbReference>
<dbReference type="InterPro" id="IPR000101">
    <property type="entry name" value="GGT_peptidase"/>
</dbReference>
<evidence type="ECO:0008006" key="7">
    <source>
        <dbReference type="Google" id="ProtNLM"/>
    </source>
</evidence>
<evidence type="ECO:0000256" key="4">
    <source>
        <dbReference type="SAM" id="Phobius"/>
    </source>
</evidence>
<dbReference type="STRING" id="188477.A0A3S1BVV1"/>
<dbReference type="PRINTS" id="PR01210">
    <property type="entry name" value="GGTRANSPTASE"/>
</dbReference>
<dbReference type="SUPFAM" id="SSF56235">
    <property type="entry name" value="N-terminal nucleophile aminohydrolases (Ntn hydrolases)"/>
    <property type="match status" value="1"/>
</dbReference>
<reference evidence="5 6" key="1">
    <citation type="submission" date="2019-01" db="EMBL/GenBank/DDBJ databases">
        <title>A draft genome assembly of the solar-powered sea slug Elysia chlorotica.</title>
        <authorList>
            <person name="Cai H."/>
            <person name="Li Q."/>
            <person name="Fang X."/>
            <person name="Li J."/>
            <person name="Curtis N.E."/>
            <person name="Altenburger A."/>
            <person name="Shibata T."/>
            <person name="Feng M."/>
            <person name="Maeda T."/>
            <person name="Schwartz J.A."/>
            <person name="Shigenobu S."/>
            <person name="Lundholm N."/>
            <person name="Nishiyama T."/>
            <person name="Yang H."/>
            <person name="Hasebe M."/>
            <person name="Li S."/>
            <person name="Pierce S.K."/>
            <person name="Wang J."/>
        </authorList>
    </citation>
    <scope>NUCLEOTIDE SEQUENCE [LARGE SCALE GENOMIC DNA]</scope>
    <source>
        <strain evidence="5">EC2010</strain>
        <tissue evidence="5">Whole organism of an adult</tissue>
    </source>
</reference>
<keyword evidence="4" id="KW-0812">Transmembrane</keyword>
<dbReference type="EMBL" id="RQTK01000685">
    <property type="protein sequence ID" value="RUS76131.1"/>
    <property type="molecule type" value="Genomic_DNA"/>
</dbReference>
<dbReference type="Pfam" id="PF01019">
    <property type="entry name" value="G_glu_transpept"/>
    <property type="match status" value="1"/>
</dbReference>
<accession>A0A3S1BVV1</accession>
<dbReference type="PANTHER" id="PTHR11686">
    <property type="entry name" value="GAMMA GLUTAMYL TRANSPEPTIDASE"/>
    <property type="match status" value="1"/>
</dbReference>
<evidence type="ECO:0000256" key="3">
    <source>
        <dbReference type="SAM" id="MobiDB-lite"/>
    </source>
</evidence>
<keyword evidence="6" id="KW-1185">Reference proteome</keyword>
<sequence length="621" mass="66612">MESIEQPFDSLARLREGDTSDKLELIDNAGGHKHGMGNGSSPEAENSPLHQNKATNSILHGPQNHGLRVIIISSIVFAMAVTVALILTIFLEPKQVHGHAAVSSQDSRCSKLGLNVIRQGGNAVDAAVTTAFCYSVVNPAHGGLGGGGFALVHDHKFKKSWGYNFREQAPAASTPDMITAANAEQSMLSVGVPGFVKGLHHIHSHHGVLPWKDVVYPSIELAESGVAVSQELAELLDGYTNIKAFEKEPLRSIFLTSGGSFKTVNNTYRLSKLARTLERVADDPESFYTGSLADEFVAEVRDAGGIISSQDMQDYEVHDLDIVATKLKELTVLGLSPPAGGVQVGLMLNMIDKLGWKKDQDKDGLVYHQLVETYKFGYGHRSLLGDPSTNAGMGATVSALLKPEFAASLVDRIDNNRTFPDPAHYSGDVPVVADKGTAHISVIDSSELMVSLSVSLNYPFGNQVMLPGLGILLNNELVDFDTNSSSPNALAPGKRPMSSIAPTIVINEDHPCNHRLVLGGVGGARITTALVETIVNSVIFKKNISSAVDAPRLRNELEPPGTYYEAGVSEKIRSVLEAKGHTLKPDPLTPYSPKIMAVEKTNDDVHAWSDYRGHGGPAAQF</sequence>
<evidence type="ECO:0000313" key="6">
    <source>
        <dbReference type="Proteomes" id="UP000271974"/>
    </source>
</evidence>